<sequence length="281" mass="30430">MLLLDCVAQVLWRCAGLLLSSVCLCAALGKFPCTHADYTISLKQGSDVCHCQHVCAEPRCVLGIVGSPVTLPCVSSALLTSGNFSIEWMKDDKVVLRTAWKMNENLGTWSLDPATIPADAALTGNFSLTLSAVHPRDDGKYYSLLFLSGKNQSVQLCSACLRVAASFSDPLLKRKHTAEGDGTTFQCHSEGGYPQPEVSWLIDTQEPPEGSVRTQTDTLPDGHLYNITSKLTISLPKDVSVTCIIENLSMNETLRSTCESIIISVQSEARIITLITASCCR</sequence>
<dbReference type="SUPFAM" id="SSF48726">
    <property type="entry name" value="Immunoglobulin"/>
    <property type="match status" value="2"/>
</dbReference>
<evidence type="ECO:0000256" key="3">
    <source>
        <dbReference type="ARBA" id="ARBA00022692"/>
    </source>
</evidence>
<dbReference type="InterPro" id="IPR007110">
    <property type="entry name" value="Ig-like_dom"/>
</dbReference>
<dbReference type="PANTHER" id="PTHR25466:SF2">
    <property type="entry name" value="T-LYMPHOCYTE ACTIVATION ANTIGEN CD86"/>
    <property type="match status" value="1"/>
</dbReference>
<keyword evidence="10" id="KW-0393">Immunoglobulin domain</keyword>
<name>A0A1A7WGK7_9TELE</name>
<dbReference type="Pfam" id="PF07686">
    <property type="entry name" value="V-set"/>
    <property type="match status" value="1"/>
</dbReference>
<accession>A0A1A7WGK7</accession>
<reference evidence="13" key="2">
    <citation type="submission" date="2016-06" db="EMBL/GenBank/DDBJ databases">
        <title>The genome of a short-lived fish provides insights into sex chromosome evolution and the genetic control of aging.</title>
        <authorList>
            <person name="Reichwald K."/>
            <person name="Felder M."/>
            <person name="Petzold A."/>
            <person name="Koch P."/>
            <person name="Groth M."/>
            <person name="Platzer M."/>
        </authorList>
    </citation>
    <scope>NUCLEOTIDE SEQUENCE</scope>
    <source>
        <tissue evidence="13">Brain</tissue>
    </source>
</reference>
<evidence type="ECO:0000256" key="2">
    <source>
        <dbReference type="ARBA" id="ARBA00022475"/>
    </source>
</evidence>
<reference evidence="13" key="1">
    <citation type="submission" date="2016-05" db="EMBL/GenBank/DDBJ databases">
        <authorList>
            <person name="Lavstsen T."/>
            <person name="Jespersen J.S."/>
        </authorList>
    </citation>
    <scope>NUCLEOTIDE SEQUENCE</scope>
    <source>
        <tissue evidence="13">Brain</tissue>
    </source>
</reference>
<dbReference type="PANTHER" id="PTHR25466">
    <property type="entry name" value="T-LYMPHOCYTE ACTIVATION ANTIGEN"/>
    <property type="match status" value="1"/>
</dbReference>
<organism evidence="13">
    <name type="scientific">Iconisemion striatum</name>
    <dbReference type="NCBI Taxonomy" id="60296"/>
    <lineage>
        <taxon>Eukaryota</taxon>
        <taxon>Metazoa</taxon>
        <taxon>Chordata</taxon>
        <taxon>Craniata</taxon>
        <taxon>Vertebrata</taxon>
        <taxon>Euteleostomi</taxon>
        <taxon>Actinopterygii</taxon>
        <taxon>Neopterygii</taxon>
        <taxon>Teleostei</taxon>
        <taxon>Neoteleostei</taxon>
        <taxon>Acanthomorphata</taxon>
        <taxon>Ovalentaria</taxon>
        <taxon>Atherinomorphae</taxon>
        <taxon>Cyprinodontiformes</taxon>
        <taxon>Nothobranchiidae</taxon>
        <taxon>Iconisemion</taxon>
    </lineage>
</organism>
<dbReference type="GO" id="GO:0042130">
    <property type="term" value="P:negative regulation of T cell proliferation"/>
    <property type="evidence" value="ECO:0007669"/>
    <property type="project" value="TreeGrafter"/>
</dbReference>
<dbReference type="GO" id="GO:0031295">
    <property type="term" value="P:T cell costimulation"/>
    <property type="evidence" value="ECO:0007669"/>
    <property type="project" value="TreeGrafter"/>
</dbReference>
<evidence type="ECO:0000256" key="5">
    <source>
        <dbReference type="ARBA" id="ARBA00022989"/>
    </source>
</evidence>
<dbReference type="InterPro" id="IPR013162">
    <property type="entry name" value="CD80_C2-set"/>
</dbReference>
<keyword evidence="6" id="KW-0472">Membrane</keyword>
<gene>
    <name evidence="13" type="primary">Nfu_g_1_017850</name>
</gene>
<comment type="subcellular location">
    <subcellularLocation>
        <location evidence="1">Cell membrane</location>
        <topology evidence="1">Single-pass type I membrane protein</topology>
    </subcellularLocation>
</comment>
<feature type="domain" description="Ig-like" evidence="12">
    <location>
        <begin position="66"/>
        <end position="141"/>
    </location>
</feature>
<dbReference type="Gene3D" id="2.60.40.10">
    <property type="entry name" value="Immunoglobulins"/>
    <property type="match status" value="2"/>
</dbReference>
<dbReference type="InterPro" id="IPR013783">
    <property type="entry name" value="Ig-like_fold"/>
</dbReference>
<dbReference type="GO" id="GO:0042102">
    <property type="term" value="P:positive regulation of T cell proliferation"/>
    <property type="evidence" value="ECO:0007669"/>
    <property type="project" value="TreeGrafter"/>
</dbReference>
<proteinExistence type="predicted"/>
<evidence type="ECO:0000256" key="11">
    <source>
        <dbReference type="SAM" id="SignalP"/>
    </source>
</evidence>
<evidence type="ECO:0000256" key="4">
    <source>
        <dbReference type="ARBA" id="ARBA00022729"/>
    </source>
</evidence>
<evidence type="ECO:0000259" key="12">
    <source>
        <dbReference type="PROSITE" id="PS50835"/>
    </source>
</evidence>
<dbReference type="InterPro" id="IPR013106">
    <property type="entry name" value="Ig_V-set"/>
</dbReference>
<keyword evidence="7" id="KW-1015">Disulfide bond</keyword>
<keyword evidence="9" id="KW-0325">Glycoprotein</keyword>
<evidence type="ECO:0000256" key="8">
    <source>
        <dbReference type="ARBA" id="ARBA00023170"/>
    </source>
</evidence>
<dbReference type="GO" id="GO:0071222">
    <property type="term" value="P:cellular response to lipopolysaccharide"/>
    <property type="evidence" value="ECO:0007669"/>
    <property type="project" value="TreeGrafter"/>
</dbReference>
<evidence type="ECO:0000256" key="7">
    <source>
        <dbReference type="ARBA" id="ARBA00023157"/>
    </source>
</evidence>
<dbReference type="AlphaFoldDB" id="A0A1A7WGK7"/>
<evidence type="ECO:0000313" key="13">
    <source>
        <dbReference type="EMBL" id="SBP04855.1"/>
    </source>
</evidence>
<protein>
    <recommendedName>
        <fullName evidence="12">Ig-like domain-containing protein</fullName>
    </recommendedName>
</protein>
<feature type="chain" id="PRO_5008362252" description="Ig-like domain-containing protein" evidence="11">
    <location>
        <begin position="30"/>
        <end position="281"/>
    </location>
</feature>
<dbReference type="GO" id="GO:0006955">
    <property type="term" value="P:immune response"/>
    <property type="evidence" value="ECO:0007669"/>
    <property type="project" value="TreeGrafter"/>
</dbReference>
<dbReference type="GO" id="GO:0009897">
    <property type="term" value="C:external side of plasma membrane"/>
    <property type="evidence" value="ECO:0007669"/>
    <property type="project" value="TreeGrafter"/>
</dbReference>
<dbReference type="InterPro" id="IPR051713">
    <property type="entry name" value="T-cell_Activation_Regulation"/>
</dbReference>
<dbReference type="InterPro" id="IPR036179">
    <property type="entry name" value="Ig-like_dom_sf"/>
</dbReference>
<evidence type="ECO:0000256" key="9">
    <source>
        <dbReference type="ARBA" id="ARBA00023180"/>
    </source>
</evidence>
<dbReference type="GO" id="GO:0007166">
    <property type="term" value="P:cell surface receptor signaling pathway"/>
    <property type="evidence" value="ECO:0007669"/>
    <property type="project" value="TreeGrafter"/>
</dbReference>
<dbReference type="Pfam" id="PF08205">
    <property type="entry name" value="C2-set_2"/>
    <property type="match status" value="1"/>
</dbReference>
<evidence type="ECO:0000256" key="1">
    <source>
        <dbReference type="ARBA" id="ARBA00004251"/>
    </source>
</evidence>
<evidence type="ECO:0000256" key="6">
    <source>
        <dbReference type="ARBA" id="ARBA00023136"/>
    </source>
</evidence>
<keyword evidence="2" id="KW-1003">Cell membrane</keyword>
<dbReference type="EMBL" id="HADW01003455">
    <property type="protein sequence ID" value="SBP04855.1"/>
    <property type="molecule type" value="Transcribed_RNA"/>
</dbReference>
<keyword evidence="3" id="KW-0812">Transmembrane</keyword>
<feature type="signal peptide" evidence="11">
    <location>
        <begin position="1"/>
        <end position="29"/>
    </location>
</feature>
<feature type="domain" description="Ig-like" evidence="12">
    <location>
        <begin position="170"/>
        <end position="255"/>
    </location>
</feature>
<keyword evidence="4 11" id="KW-0732">Signal</keyword>
<keyword evidence="5" id="KW-1133">Transmembrane helix</keyword>
<keyword evidence="8" id="KW-0675">Receptor</keyword>
<dbReference type="PROSITE" id="PS50835">
    <property type="entry name" value="IG_LIKE"/>
    <property type="match status" value="2"/>
</dbReference>
<evidence type="ECO:0000256" key="10">
    <source>
        <dbReference type="ARBA" id="ARBA00023319"/>
    </source>
</evidence>